<dbReference type="Pfam" id="PF13921">
    <property type="entry name" value="Myb_DNA-bind_6"/>
    <property type="match status" value="1"/>
</dbReference>
<dbReference type="GO" id="GO:0042796">
    <property type="term" value="P:snRNA transcription by RNA polymerase III"/>
    <property type="evidence" value="ECO:0007669"/>
    <property type="project" value="TreeGrafter"/>
</dbReference>
<dbReference type="InterPro" id="IPR017930">
    <property type="entry name" value="Myb_dom"/>
</dbReference>
<feature type="region of interest" description="Disordered" evidence="5">
    <location>
        <begin position="377"/>
        <end position="444"/>
    </location>
</feature>
<dbReference type="AlphaFoldDB" id="A0A1C7MY08"/>
<evidence type="ECO:0000256" key="4">
    <source>
        <dbReference type="ARBA" id="ARBA00023242"/>
    </source>
</evidence>
<evidence type="ECO:0000313" key="8">
    <source>
        <dbReference type="EMBL" id="OBZ79994.1"/>
    </source>
</evidence>
<keyword evidence="1" id="KW-0805">Transcription regulation</keyword>
<comment type="caution">
    <text evidence="8">The sequence shown here is derived from an EMBL/GenBank/DDBJ whole genome shotgun (WGS) entry which is preliminary data.</text>
</comment>
<feature type="domain" description="HTH myb-type" evidence="7">
    <location>
        <begin position="74"/>
        <end position="128"/>
    </location>
</feature>
<dbReference type="Proteomes" id="UP000092993">
    <property type="component" value="Unassembled WGS sequence"/>
</dbReference>
<dbReference type="PROSITE" id="PS50090">
    <property type="entry name" value="MYB_LIKE"/>
    <property type="match status" value="3"/>
</dbReference>
<evidence type="ECO:0000259" key="7">
    <source>
        <dbReference type="PROSITE" id="PS51294"/>
    </source>
</evidence>
<dbReference type="GO" id="GO:0000978">
    <property type="term" value="F:RNA polymerase II cis-regulatory region sequence-specific DNA binding"/>
    <property type="evidence" value="ECO:0007669"/>
    <property type="project" value="TreeGrafter"/>
</dbReference>
<dbReference type="CDD" id="cd00167">
    <property type="entry name" value="SANT"/>
    <property type="match status" value="1"/>
</dbReference>
<dbReference type="GO" id="GO:0042795">
    <property type="term" value="P:snRNA transcription by RNA polymerase II"/>
    <property type="evidence" value="ECO:0007669"/>
    <property type="project" value="TreeGrafter"/>
</dbReference>
<dbReference type="STRING" id="5627.A0A1C7MY08"/>
<evidence type="ECO:0000256" key="3">
    <source>
        <dbReference type="ARBA" id="ARBA00023163"/>
    </source>
</evidence>
<dbReference type="Pfam" id="PF00249">
    <property type="entry name" value="Myb_DNA-binding"/>
    <property type="match status" value="1"/>
</dbReference>
<dbReference type="InterPro" id="IPR001005">
    <property type="entry name" value="SANT/Myb"/>
</dbReference>
<proteinExistence type="predicted"/>
<name>A0A1C7MY08_GRIFR</name>
<keyword evidence="2" id="KW-0238">DNA-binding</keyword>
<dbReference type="InterPro" id="IPR009057">
    <property type="entry name" value="Homeodomain-like_sf"/>
</dbReference>
<reference evidence="8 9" key="1">
    <citation type="submission" date="2016-03" db="EMBL/GenBank/DDBJ databases">
        <title>Whole genome sequencing of Grifola frondosa 9006-11.</title>
        <authorList>
            <person name="Min B."/>
            <person name="Park H."/>
            <person name="Kim J.-G."/>
            <person name="Cho H."/>
            <person name="Oh Y.-L."/>
            <person name="Kong W.-S."/>
            <person name="Choi I.-G."/>
        </authorList>
    </citation>
    <scope>NUCLEOTIDE SEQUENCE [LARGE SCALE GENOMIC DNA]</scope>
    <source>
        <strain evidence="8 9">9006-11</strain>
    </source>
</reference>
<dbReference type="PANTHER" id="PTHR46621">
    <property type="entry name" value="SNRNA-ACTIVATING PROTEIN COMPLEX SUBUNIT 4"/>
    <property type="match status" value="1"/>
</dbReference>
<protein>
    <submittedName>
        <fullName evidence="8">Myb-like protein L</fullName>
    </submittedName>
</protein>
<dbReference type="EMBL" id="LUGG01000001">
    <property type="protein sequence ID" value="OBZ79994.1"/>
    <property type="molecule type" value="Genomic_DNA"/>
</dbReference>
<feature type="compositionally biased region" description="Polar residues" evidence="5">
    <location>
        <begin position="377"/>
        <end position="391"/>
    </location>
</feature>
<dbReference type="PANTHER" id="PTHR46621:SF1">
    <property type="entry name" value="SNRNA-ACTIVATING PROTEIN COMPLEX SUBUNIT 4"/>
    <property type="match status" value="1"/>
</dbReference>
<accession>A0A1C7MY08</accession>
<feature type="domain" description="Myb-like" evidence="6">
    <location>
        <begin position="125"/>
        <end position="174"/>
    </location>
</feature>
<feature type="domain" description="Myb-like" evidence="6">
    <location>
        <begin position="2"/>
        <end position="47"/>
    </location>
</feature>
<dbReference type="OrthoDB" id="2143914at2759"/>
<keyword evidence="3" id="KW-0804">Transcription</keyword>
<dbReference type="PROSITE" id="PS51294">
    <property type="entry name" value="HTH_MYB"/>
    <property type="match status" value="3"/>
</dbReference>
<evidence type="ECO:0000259" key="6">
    <source>
        <dbReference type="PROSITE" id="PS50090"/>
    </source>
</evidence>
<organism evidence="8 9">
    <name type="scientific">Grifola frondosa</name>
    <name type="common">Maitake</name>
    <name type="synonym">Polyporus frondosus</name>
    <dbReference type="NCBI Taxonomy" id="5627"/>
    <lineage>
        <taxon>Eukaryota</taxon>
        <taxon>Fungi</taxon>
        <taxon>Dikarya</taxon>
        <taxon>Basidiomycota</taxon>
        <taxon>Agaricomycotina</taxon>
        <taxon>Agaricomycetes</taxon>
        <taxon>Polyporales</taxon>
        <taxon>Grifolaceae</taxon>
        <taxon>Grifola</taxon>
    </lineage>
</organism>
<keyword evidence="9" id="KW-1185">Reference proteome</keyword>
<evidence type="ECO:0000256" key="1">
    <source>
        <dbReference type="ARBA" id="ARBA00023015"/>
    </source>
</evidence>
<feature type="domain" description="HTH myb-type" evidence="7">
    <location>
        <begin position="129"/>
        <end position="178"/>
    </location>
</feature>
<evidence type="ECO:0000256" key="2">
    <source>
        <dbReference type="ARBA" id="ARBA00023125"/>
    </source>
</evidence>
<dbReference type="GO" id="GO:0019185">
    <property type="term" value="C:snRNA-activating protein complex"/>
    <property type="evidence" value="ECO:0007669"/>
    <property type="project" value="TreeGrafter"/>
</dbReference>
<gene>
    <name evidence="8" type="primary">mybL</name>
    <name evidence="8" type="ORF">A0H81_00447</name>
</gene>
<feature type="domain" description="HTH myb-type" evidence="7">
    <location>
        <begin position="2"/>
        <end position="48"/>
    </location>
</feature>
<dbReference type="SUPFAM" id="SSF46689">
    <property type="entry name" value="Homeodomain-like"/>
    <property type="match status" value="3"/>
</dbReference>
<dbReference type="Gene3D" id="1.10.10.60">
    <property type="entry name" value="Homeodomain-like"/>
    <property type="match status" value="3"/>
</dbReference>
<dbReference type="InterPro" id="IPR051575">
    <property type="entry name" value="Myb-like_DNA-bd"/>
</dbReference>
<feature type="domain" description="Myb-like" evidence="6">
    <location>
        <begin position="74"/>
        <end position="124"/>
    </location>
</feature>
<sequence length="603" mass="66768">MSESRVGKPWTPYEDNLLTQAVAIYGENESWKSVALSVPGRTNKACRKVDFPLALSFVDHITKTYSQRWLHSLSPSVKKSAWTTEEDQLLLSLYAIHSTRWSVIARHISGRTDDACSKRYREALDPSLKRDDWTADEDARLLDVYARIGGKWGQVGQELNRSGLGCRNRWRMLERKKAALVREGASRDETPCIPSVQRLPESGIQWTSLSVDSTQFWNERGLQYISPDAHLPTGISAGDVHSPQFFPAEFLSSDAPQSAQPNAPDQPLFQYTSSSLSAALSNHALSQSPHTHGYCTPTYSADQDMDVHSLLSLSESRRSPYNNDEHEFMTMHGPNHAGFEQEYNSTTFSPHSSGAVLSATLDSQSGDMELQVNIACTHSPSDAPSSATVDTQPLPCSPRPSDQTERVPQLLSVEVPTAPANPSRHYRTAAQKPPGPTAVHKPIDPQNTSKALFEPASYFRFFHIGVCVWTSGMRPDDAPESKSCFVTSKELSTHSKVDHSGDLGGSRPFRCGLPGCDKSWKSINGLQYHLQLSKFHFQQALLTKQTSVEEPHKLQKSKEGRTPPLISRRSCILVRILIVAKNTSNSVGSDIICPMWVAPSIES</sequence>
<evidence type="ECO:0000313" key="9">
    <source>
        <dbReference type="Proteomes" id="UP000092993"/>
    </source>
</evidence>
<dbReference type="SMART" id="SM00717">
    <property type="entry name" value="SANT"/>
    <property type="match status" value="3"/>
</dbReference>
<keyword evidence="4" id="KW-0539">Nucleus</keyword>
<dbReference type="GO" id="GO:0001006">
    <property type="term" value="F:RNA polymerase III type 3 promoter sequence-specific DNA binding"/>
    <property type="evidence" value="ECO:0007669"/>
    <property type="project" value="TreeGrafter"/>
</dbReference>
<evidence type="ECO:0000256" key="5">
    <source>
        <dbReference type="SAM" id="MobiDB-lite"/>
    </source>
</evidence>